<reference evidence="2" key="1">
    <citation type="submission" date="2023-03" db="EMBL/GenBank/DDBJ databases">
        <title>Massive genome expansion in bonnet fungi (Mycena s.s.) driven by repeated elements and novel gene families across ecological guilds.</title>
        <authorList>
            <consortium name="Lawrence Berkeley National Laboratory"/>
            <person name="Harder C.B."/>
            <person name="Miyauchi S."/>
            <person name="Viragh M."/>
            <person name="Kuo A."/>
            <person name="Thoen E."/>
            <person name="Andreopoulos B."/>
            <person name="Lu D."/>
            <person name="Skrede I."/>
            <person name="Drula E."/>
            <person name="Henrissat B."/>
            <person name="Morin E."/>
            <person name="Kohler A."/>
            <person name="Barry K."/>
            <person name="LaButti K."/>
            <person name="Morin E."/>
            <person name="Salamov A."/>
            <person name="Lipzen A."/>
            <person name="Mereny Z."/>
            <person name="Hegedus B."/>
            <person name="Baldrian P."/>
            <person name="Stursova M."/>
            <person name="Weitz H."/>
            <person name="Taylor A."/>
            <person name="Grigoriev I.V."/>
            <person name="Nagy L.G."/>
            <person name="Martin F."/>
            <person name="Kauserud H."/>
        </authorList>
    </citation>
    <scope>NUCLEOTIDE SEQUENCE</scope>
    <source>
        <strain evidence="2">9144</strain>
    </source>
</reference>
<dbReference type="Gene3D" id="1.25.40.90">
    <property type="match status" value="1"/>
</dbReference>
<evidence type="ECO:0000313" key="3">
    <source>
        <dbReference type="Proteomes" id="UP001219525"/>
    </source>
</evidence>
<dbReference type="InterPro" id="IPR013809">
    <property type="entry name" value="ENTH"/>
</dbReference>
<comment type="caution">
    <text evidence="2">The sequence shown here is derived from an EMBL/GenBank/DDBJ whole genome shotgun (WGS) entry which is preliminary data.</text>
</comment>
<dbReference type="EMBL" id="JARJCW010000086">
    <property type="protein sequence ID" value="KAJ7196030.1"/>
    <property type="molecule type" value="Genomic_DNA"/>
</dbReference>
<sequence>MDRLEALGASLSQITMYEIESESTQAKKNVVLNVSEIEAKVLEATNDDPW</sequence>
<accession>A0AAD6UZI6</accession>
<dbReference type="Proteomes" id="UP001219525">
    <property type="component" value="Unassembled WGS sequence"/>
</dbReference>
<evidence type="ECO:0000259" key="1">
    <source>
        <dbReference type="PROSITE" id="PS50942"/>
    </source>
</evidence>
<keyword evidence="3" id="KW-1185">Reference proteome</keyword>
<organism evidence="2 3">
    <name type="scientific">Mycena pura</name>
    <dbReference type="NCBI Taxonomy" id="153505"/>
    <lineage>
        <taxon>Eukaryota</taxon>
        <taxon>Fungi</taxon>
        <taxon>Dikarya</taxon>
        <taxon>Basidiomycota</taxon>
        <taxon>Agaricomycotina</taxon>
        <taxon>Agaricomycetes</taxon>
        <taxon>Agaricomycetidae</taxon>
        <taxon>Agaricales</taxon>
        <taxon>Marasmiineae</taxon>
        <taxon>Mycenaceae</taxon>
        <taxon>Mycena</taxon>
    </lineage>
</organism>
<dbReference type="PROSITE" id="PS50942">
    <property type="entry name" value="ENTH"/>
    <property type="match status" value="1"/>
</dbReference>
<evidence type="ECO:0000313" key="2">
    <source>
        <dbReference type="EMBL" id="KAJ7196030.1"/>
    </source>
</evidence>
<gene>
    <name evidence="2" type="ORF">GGX14DRAFT_575126</name>
</gene>
<dbReference type="InterPro" id="IPR008942">
    <property type="entry name" value="ENTH_VHS"/>
</dbReference>
<protein>
    <recommendedName>
        <fullName evidence="1">ENTH domain-containing protein</fullName>
    </recommendedName>
</protein>
<feature type="domain" description="ENTH" evidence="1">
    <location>
        <begin position="29"/>
        <end position="50"/>
    </location>
</feature>
<proteinExistence type="predicted"/>
<name>A0AAD6UZI6_9AGAR</name>
<dbReference type="AlphaFoldDB" id="A0AAD6UZI6"/>